<dbReference type="GO" id="GO:0015074">
    <property type="term" value="P:DNA integration"/>
    <property type="evidence" value="ECO:0007669"/>
    <property type="project" value="InterPro"/>
</dbReference>
<sequence>MAFSFNPVMQIGRSDRIVIGSIAHSVHSKLDRGYLFVREDNPAHKIAYTYADLWEAARENRLKVERGAFSQSAARAQLQAGVDALADLDAEEQAKLLHRELWCQSFQTLYEQDRKSYPKTRTGFAKAIKALKSQIQDLLVQGALSSAPGPKNAVTAKSKSKSVRAGVKVETALPPTPSTLERWERRYEAGGRHILALRDGYRHCGGSSMQIPPRVRVLLHECADLYADERRWSKEDCYQELTVRIGQENLARVEQGLSPFKIPCKNTMIAAINRLDPYETFAARTDRSRAQKAYFVNSVGLEAEYPGARWEVDEFTLPLMSLVKKSGLWADLTPVEQEAIKSIGRVCVAVVLDVAPRVVMGLSLSRVACAENVLNALSMATRDKTPFARAFGVQAAADMHSGVDEVATDGGSSMVNGTVRAAIHGLGARHLIGPKGVPQMRGHIERFFGTLHTGLLSNFSGRTFHNSVAKGDYPAEERAVFDDDQVFQLIFRYIFDLYHVRPHAGLGGQMPIARWRDLMATRGAPPAPDADQRRVLFGIPLERPIGSHGLRILGSDYQHAALQDYRRRTQWLHDDGRKARRKDVVRTVEVRLDPFDLGAVSVRIGDMWITVPALDPSLVGIPLTVQVQTLTWLRERFGREAAVYADVVDAARRDIMAESASAIALSAFGVTRPSAAAIQNAEMSLGITLRARSEDAVESVSAAGREPSTLNIETGTSLTPGTPPVGPSPEPKLITPRSSLRKRP</sequence>
<dbReference type="SUPFAM" id="SSF53098">
    <property type="entry name" value="Ribonuclease H-like"/>
    <property type="match status" value="1"/>
</dbReference>
<dbReference type="InterPro" id="IPR036397">
    <property type="entry name" value="RNaseH_sf"/>
</dbReference>
<dbReference type="EMBL" id="LR743511">
    <property type="protein sequence ID" value="CAA2145122.1"/>
    <property type="molecule type" value="Genomic_DNA"/>
</dbReference>
<dbReference type="GO" id="GO:0003676">
    <property type="term" value="F:nucleic acid binding"/>
    <property type="evidence" value="ECO:0007669"/>
    <property type="project" value="InterPro"/>
</dbReference>
<evidence type="ECO:0000256" key="1">
    <source>
        <dbReference type="SAM" id="MobiDB-lite"/>
    </source>
</evidence>
<evidence type="ECO:0000313" key="3">
    <source>
        <dbReference type="EMBL" id="CAA2145122.1"/>
    </source>
</evidence>
<dbReference type="PROSITE" id="PS50994">
    <property type="entry name" value="INTEGRASE"/>
    <property type="match status" value="1"/>
</dbReference>
<dbReference type="AlphaFoldDB" id="A0A679K254"/>
<organism evidence="3">
    <name type="scientific">Methylobacterium bullatum</name>
    <dbReference type="NCBI Taxonomy" id="570505"/>
    <lineage>
        <taxon>Bacteria</taxon>
        <taxon>Pseudomonadati</taxon>
        <taxon>Pseudomonadota</taxon>
        <taxon>Alphaproteobacteria</taxon>
        <taxon>Hyphomicrobiales</taxon>
        <taxon>Methylobacteriaceae</taxon>
        <taxon>Methylobacterium</taxon>
    </lineage>
</organism>
<feature type="region of interest" description="Disordered" evidence="1">
    <location>
        <begin position="700"/>
        <end position="744"/>
    </location>
</feature>
<dbReference type="InterPro" id="IPR001584">
    <property type="entry name" value="Integrase_cat-core"/>
</dbReference>
<name>A0A679K254_9HYPH</name>
<feature type="domain" description="Integrase catalytic" evidence="2">
    <location>
        <begin position="302"/>
        <end position="519"/>
    </location>
</feature>
<dbReference type="InterPro" id="IPR012337">
    <property type="entry name" value="RNaseH-like_sf"/>
</dbReference>
<dbReference type="RefSeq" id="WP_339163539.1">
    <property type="nucleotide sequence ID" value="NZ_LR743511.1"/>
</dbReference>
<proteinExistence type="predicted"/>
<dbReference type="Gene3D" id="3.30.420.10">
    <property type="entry name" value="Ribonuclease H-like superfamily/Ribonuclease H"/>
    <property type="match status" value="1"/>
</dbReference>
<evidence type="ECO:0000259" key="2">
    <source>
        <dbReference type="PROSITE" id="PS50994"/>
    </source>
</evidence>
<reference evidence="3" key="1">
    <citation type="submission" date="2019-12" db="EMBL/GenBank/DDBJ databases">
        <authorList>
            <person name="Cremers G."/>
        </authorList>
    </citation>
    <scope>NUCLEOTIDE SEQUENCE</scope>
    <source>
        <strain evidence="3">Mbul2</strain>
    </source>
</reference>
<accession>A0A679K254</accession>
<feature type="compositionally biased region" description="Pro residues" evidence="1">
    <location>
        <begin position="721"/>
        <end position="730"/>
    </location>
</feature>
<protein>
    <recommendedName>
        <fullName evidence="2">Integrase catalytic domain-containing protein</fullName>
    </recommendedName>
</protein>
<gene>
    <name evidence="3" type="ORF">MBLL_04243</name>
</gene>